<evidence type="ECO:0000256" key="1">
    <source>
        <dbReference type="ARBA" id="ARBA00009003"/>
    </source>
</evidence>
<dbReference type="Gene3D" id="3.90.550.20">
    <property type="match status" value="1"/>
</dbReference>
<evidence type="ECO:0000256" key="3">
    <source>
        <dbReference type="SAM" id="Phobius"/>
    </source>
</evidence>
<evidence type="ECO:0000313" key="4">
    <source>
        <dbReference type="EMBL" id="OBR83648.1"/>
    </source>
</evidence>
<dbReference type="AlphaFoldDB" id="A0A1A6A0R8"/>
<dbReference type="SUPFAM" id="SSF53448">
    <property type="entry name" value="Nucleotide-diphospho-sugar transferases"/>
    <property type="match status" value="1"/>
</dbReference>
<reference evidence="4" key="1">
    <citation type="submission" date="2013-07" db="EMBL/GenBank/DDBJ databases">
        <title>The Genome Sequence of Cryptococcus dejecticola CBS10117.</title>
        <authorList>
            <consortium name="The Broad Institute Genome Sequencing Platform"/>
            <person name="Cuomo C."/>
            <person name="Litvintseva A."/>
            <person name="Chen Y."/>
            <person name="Heitman J."/>
            <person name="Sun S."/>
            <person name="Springer D."/>
            <person name="Dromer F."/>
            <person name="Young S.K."/>
            <person name="Zeng Q."/>
            <person name="Gargeya S."/>
            <person name="Fitzgerald M."/>
            <person name="Abouelleil A."/>
            <person name="Alvarado L."/>
            <person name="Berlin A.M."/>
            <person name="Chapman S.B."/>
            <person name="Dewar J."/>
            <person name="Goldberg J."/>
            <person name="Griggs A."/>
            <person name="Gujja S."/>
            <person name="Hansen M."/>
            <person name="Howarth C."/>
            <person name="Imamovic A."/>
            <person name="Larimer J."/>
            <person name="McCowan C."/>
            <person name="Murphy C."/>
            <person name="Pearson M."/>
            <person name="Priest M."/>
            <person name="Roberts A."/>
            <person name="Saif S."/>
            <person name="Shea T."/>
            <person name="Sykes S."/>
            <person name="Wortman J."/>
            <person name="Nusbaum C."/>
            <person name="Birren B."/>
        </authorList>
    </citation>
    <scope>NUCLEOTIDE SEQUENCE [LARGE SCALE GENOMIC DNA]</scope>
    <source>
        <strain evidence="4">CBS 10117</strain>
    </source>
</reference>
<dbReference type="Pfam" id="PF04488">
    <property type="entry name" value="Gly_transf_sug"/>
    <property type="match status" value="1"/>
</dbReference>
<name>A0A1A6A0R8_9TREE</name>
<accession>A0A1A6A0R8</accession>
<proteinExistence type="inferred from homology"/>
<comment type="similarity">
    <text evidence="1">Belongs to the glycosyltransferase 32 family.</text>
</comment>
<dbReference type="RefSeq" id="XP_018261490.2">
    <property type="nucleotide sequence ID" value="XM_018409218.2"/>
</dbReference>
<dbReference type="OrthoDB" id="409543at2759"/>
<feature type="transmembrane region" description="Helical" evidence="3">
    <location>
        <begin position="133"/>
        <end position="153"/>
    </location>
</feature>
<dbReference type="STRING" id="1296121.A0A1A6A0R8"/>
<feature type="region of interest" description="Disordered" evidence="2">
    <location>
        <begin position="1"/>
        <end position="76"/>
    </location>
</feature>
<sequence>MSVNFSPYQPPPDVPSTDPPESSSKKGKSKRPWFTRDQSSYTPNSYQSGGSISDPTSQAQAYSNDPEAAGLLNGGSSGGGGAFGEGDRANAWESRFGWRVDFMAAGTYLGGPITALLFLILETQNDYVRFHAYQSALLTTPLLIIFLIFKLIIPLPTFLRVIYILAAVAGTLYTSFRAWKDAQEGLSRFWVPYIGEIAERWSIPLTRHYILHIPLLPTLISLLIIGFLYNQIRPHPPYRPYIRRHDLTSSPFLVDPSLFLPPPPPKGKPPYLPEPLKPKPKHKDGNGNSGGMVIPNSVHYVYGLKEPKYGEEVEELPYYAYLAIRSALINLSPEKMYFHYKHLPRGPWMQLLLPHLTLVETEVPDQIYGNKLDHFAHKADVLRLLAMKYSGGIYLDIDIYVIKPFDDLLYHPTTLGMEASPDSRRTALDPEGLCNAIIISQPHSSFIDRWLSSYESFDGGNWAGHSVVKPWEIARTYPDEVQVLNERAFFWPMWHGEEIKKTHEEGSFDFEKTGQYA</sequence>
<dbReference type="KEGG" id="kdj:28969627"/>
<dbReference type="EMBL" id="KI894033">
    <property type="protein sequence ID" value="OBR83648.1"/>
    <property type="molecule type" value="Genomic_DNA"/>
</dbReference>
<dbReference type="InterPro" id="IPR029044">
    <property type="entry name" value="Nucleotide-diphossugar_trans"/>
</dbReference>
<keyword evidence="3" id="KW-0812">Transmembrane</keyword>
<protein>
    <submittedName>
        <fullName evidence="4">Uncharacterized protein</fullName>
    </submittedName>
</protein>
<keyword evidence="3" id="KW-1133">Transmembrane helix</keyword>
<gene>
    <name evidence="4" type="ORF">I303_05928</name>
</gene>
<feature type="region of interest" description="Disordered" evidence="2">
    <location>
        <begin position="269"/>
        <end position="289"/>
    </location>
</feature>
<dbReference type="InterPro" id="IPR007577">
    <property type="entry name" value="GlycoTrfase_DXD_sugar-bd_CS"/>
</dbReference>
<feature type="transmembrane region" description="Helical" evidence="3">
    <location>
        <begin position="159"/>
        <end position="179"/>
    </location>
</feature>
<dbReference type="PANTHER" id="PTHR46830:SF2">
    <property type="entry name" value="ALPHA-1,4-N-ACETYLGLUCOSAMINYLTRANSFERASE"/>
    <property type="match status" value="1"/>
</dbReference>
<organism evidence="4">
    <name type="scientific">Kwoniella dejecticola CBS 10117</name>
    <dbReference type="NCBI Taxonomy" id="1296121"/>
    <lineage>
        <taxon>Eukaryota</taxon>
        <taxon>Fungi</taxon>
        <taxon>Dikarya</taxon>
        <taxon>Basidiomycota</taxon>
        <taxon>Agaricomycotina</taxon>
        <taxon>Tremellomycetes</taxon>
        <taxon>Tremellales</taxon>
        <taxon>Cryptococcaceae</taxon>
        <taxon>Kwoniella</taxon>
    </lineage>
</organism>
<feature type="compositionally biased region" description="Pro residues" evidence="2">
    <location>
        <begin position="8"/>
        <end position="18"/>
    </location>
</feature>
<keyword evidence="3" id="KW-0472">Membrane</keyword>
<dbReference type="GeneID" id="28969627"/>
<feature type="compositionally biased region" description="Polar residues" evidence="2">
    <location>
        <begin position="36"/>
        <end position="63"/>
    </location>
</feature>
<dbReference type="VEuPathDB" id="FungiDB:I303_05928"/>
<evidence type="ECO:0000256" key="2">
    <source>
        <dbReference type="SAM" id="MobiDB-lite"/>
    </source>
</evidence>
<dbReference type="PANTHER" id="PTHR46830">
    <property type="entry name" value="TRANSFERASE, PUTATIVE-RELATED"/>
    <property type="match status" value="1"/>
</dbReference>
<feature type="transmembrane region" description="Helical" evidence="3">
    <location>
        <begin position="102"/>
        <end position="121"/>
    </location>
</feature>
<feature type="transmembrane region" description="Helical" evidence="3">
    <location>
        <begin position="209"/>
        <end position="229"/>
    </location>
</feature>